<name>A0AAV2VMN5_9VIBR</name>
<sequence length="141" mass="16153">MLIRWLIFVFTVLIALLYLSGVFYFWEPDDIKKGSPAYYLKLPKEVREFDYYQSIDDVTFSYQVADGVKPTIITAKFMQSTPFYSFRHQLVKAGFQCEGIAESPSIRCAGKYVDGRVSFIIRRLENEASEVEATFVGVGDS</sequence>
<evidence type="ECO:0000313" key="3">
    <source>
        <dbReference type="Proteomes" id="UP000018211"/>
    </source>
</evidence>
<reference evidence="2 3" key="1">
    <citation type="journal article" date="2013" name="ISME J.">
        <title>Comparative genomics of pathogenic lineages of Vibrio nigripulchritudo identifies virulence-associated traits.</title>
        <authorList>
            <person name="Goudenege D."/>
            <person name="Labreuche Y."/>
            <person name="Krin E."/>
            <person name="Ansquer D."/>
            <person name="Mangenot S."/>
            <person name="Calteau A."/>
            <person name="Medigue C."/>
            <person name="Mazel D."/>
            <person name="Polz M.F."/>
            <person name="Le Roux F."/>
        </authorList>
    </citation>
    <scope>NUCLEOTIDE SEQUENCE [LARGE SCALE GENOMIC DNA]</scope>
    <source>
        <strain evidence="2 3">SOn1</strain>
    </source>
</reference>
<organism evidence="2 3">
    <name type="scientific">Vibrio nigripulchritudo SOn1</name>
    <dbReference type="NCBI Taxonomy" id="1238450"/>
    <lineage>
        <taxon>Bacteria</taxon>
        <taxon>Pseudomonadati</taxon>
        <taxon>Pseudomonadota</taxon>
        <taxon>Gammaproteobacteria</taxon>
        <taxon>Vibrionales</taxon>
        <taxon>Vibrionaceae</taxon>
        <taxon>Vibrio</taxon>
    </lineage>
</organism>
<keyword evidence="1" id="KW-0472">Membrane</keyword>
<dbReference type="EMBL" id="CAOF01000071">
    <property type="protein sequence ID" value="CCO45999.1"/>
    <property type="molecule type" value="Genomic_DNA"/>
</dbReference>
<accession>A0AAV2VMN5</accession>
<evidence type="ECO:0000313" key="2">
    <source>
        <dbReference type="EMBL" id="CCO45999.1"/>
    </source>
</evidence>
<keyword evidence="1" id="KW-1133">Transmembrane helix</keyword>
<dbReference type="AlphaFoldDB" id="A0AAV2VMN5"/>
<dbReference type="Proteomes" id="UP000018211">
    <property type="component" value="Unassembled WGS sequence"/>
</dbReference>
<feature type="transmembrane region" description="Helical" evidence="1">
    <location>
        <begin position="6"/>
        <end position="26"/>
    </location>
</feature>
<gene>
    <name evidence="2" type="ORF">VIBNISOn1_1620018</name>
</gene>
<dbReference type="RefSeq" id="WP_022611263.1">
    <property type="nucleotide sequence ID" value="NZ_LK391965.1"/>
</dbReference>
<protein>
    <submittedName>
        <fullName evidence="2">Uncharacterized protein</fullName>
    </submittedName>
</protein>
<comment type="caution">
    <text evidence="2">The sequence shown here is derived from an EMBL/GenBank/DDBJ whole genome shotgun (WGS) entry which is preliminary data.</text>
</comment>
<keyword evidence="1" id="KW-0812">Transmembrane</keyword>
<proteinExistence type="predicted"/>
<evidence type="ECO:0000256" key="1">
    <source>
        <dbReference type="SAM" id="Phobius"/>
    </source>
</evidence>